<feature type="compositionally biased region" description="Low complexity" evidence="1">
    <location>
        <begin position="367"/>
        <end position="377"/>
    </location>
</feature>
<evidence type="ECO:0000313" key="3">
    <source>
        <dbReference type="Proteomes" id="UP001551482"/>
    </source>
</evidence>
<evidence type="ECO:0000256" key="1">
    <source>
        <dbReference type="SAM" id="MobiDB-lite"/>
    </source>
</evidence>
<name>A0ABV3DJX8_9ACTN</name>
<proteinExistence type="predicted"/>
<reference evidence="2 3" key="1">
    <citation type="submission" date="2024-06" db="EMBL/GenBank/DDBJ databases">
        <title>The Natural Products Discovery Center: Release of the First 8490 Sequenced Strains for Exploring Actinobacteria Biosynthetic Diversity.</title>
        <authorList>
            <person name="Kalkreuter E."/>
            <person name="Kautsar S.A."/>
            <person name="Yang D."/>
            <person name="Bader C.D."/>
            <person name="Teijaro C.N."/>
            <person name="Fluegel L."/>
            <person name="Davis C.M."/>
            <person name="Simpson J.R."/>
            <person name="Lauterbach L."/>
            <person name="Steele A.D."/>
            <person name="Gui C."/>
            <person name="Meng S."/>
            <person name="Li G."/>
            <person name="Viehrig K."/>
            <person name="Ye F."/>
            <person name="Su P."/>
            <person name="Kiefer A.F."/>
            <person name="Nichols A."/>
            <person name="Cepeda A.J."/>
            <person name="Yan W."/>
            <person name="Fan B."/>
            <person name="Jiang Y."/>
            <person name="Adhikari A."/>
            <person name="Zheng C.-J."/>
            <person name="Schuster L."/>
            <person name="Cowan T.M."/>
            <person name="Smanski M.J."/>
            <person name="Chevrette M.G."/>
            <person name="De Carvalho L.P.S."/>
            <person name="Shen B."/>
        </authorList>
    </citation>
    <scope>NUCLEOTIDE SEQUENCE [LARGE SCALE GENOMIC DNA]</scope>
    <source>
        <strain evidence="2 3">NPDC048946</strain>
    </source>
</reference>
<organism evidence="2 3">
    <name type="scientific">Streptodolium elevatio</name>
    <dbReference type="NCBI Taxonomy" id="3157996"/>
    <lineage>
        <taxon>Bacteria</taxon>
        <taxon>Bacillati</taxon>
        <taxon>Actinomycetota</taxon>
        <taxon>Actinomycetes</taxon>
        <taxon>Kitasatosporales</taxon>
        <taxon>Streptomycetaceae</taxon>
        <taxon>Streptodolium</taxon>
    </lineage>
</organism>
<accession>A0ABV3DJX8</accession>
<dbReference type="RefSeq" id="WP_358356303.1">
    <property type="nucleotide sequence ID" value="NZ_JBEZFP010000055.1"/>
</dbReference>
<dbReference type="Proteomes" id="UP001551482">
    <property type="component" value="Unassembled WGS sequence"/>
</dbReference>
<feature type="region of interest" description="Disordered" evidence="1">
    <location>
        <begin position="350"/>
        <end position="385"/>
    </location>
</feature>
<feature type="compositionally biased region" description="Pro residues" evidence="1">
    <location>
        <begin position="225"/>
        <end position="237"/>
    </location>
</feature>
<keyword evidence="3" id="KW-1185">Reference proteome</keyword>
<gene>
    <name evidence="2" type="ORF">AB0C36_21440</name>
</gene>
<evidence type="ECO:0000313" key="2">
    <source>
        <dbReference type="EMBL" id="MEU8136065.1"/>
    </source>
</evidence>
<comment type="caution">
    <text evidence="2">The sequence shown here is derived from an EMBL/GenBank/DDBJ whole genome shotgun (WGS) entry which is preliminary data.</text>
</comment>
<dbReference type="EMBL" id="JBEZFP010000055">
    <property type="protein sequence ID" value="MEU8136065.1"/>
    <property type="molecule type" value="Genomic_DNA"/>
</dbReference>
<protein>
    <submittedName>
        <fullName evidence="2">Uncharacterized protein</fullName>
    </submittedName>
</protein>
<feature type="region of interest" description="Disordered" evidence="1">
    <location>
        <begin position="162"/>
        <end position="257"/>
    </location>
</feature>
<sequence>MARAHGRTLTSIWDNEDFCALDEGPQRLYLFLISQPNLNHAGLLPLTLKRWARKARGLSVAGLEERLHVLADARFVVLDEETEEVLIRTFVRNDGVWKMPKVMGAMVSGAQEISSHHLRRALLAEMDRIPLDELSDEATARGGPSVRRQIADHIGALRKAIAVPDPSPLPDPSGGGSPGVSEPPAIPLANPFAGGSASSSETLSDPPREPSTHAHARTSHAHSPAPAPAPTPTPAPDPSSAYGRQEALPGTPEPEPDVVDAELVDDTAAGAELVLVETTTAQTLVGEWIDNVRNRPPGNVIGQVSKQLKQLLDEGIDPHHVRAGLAQWAHRGLHPSALPALVNEVMNRTAPTGAGSRQQQETDDMFARMASRAAARVAAKEQEAS</sequence>